<dbReference type="RefSeq" id="WP_145444194.1">
    <property type="nucleotide sequence ID" value="NZ_CP036280.1"/>
</dbReference>
<sequence precursor="true">MKSAITLTAAACALALNTSVADAWTMGVLTDTQGAGQYPLVSTRLMDPVVDRFVNHHQIDMLMSVGDLSDRGTQAEFDLWNQHAAPLYDANIPMYIARGNHDVKTESEIPAIDPLFGPVTLRGTELWDANIQVPANPTVTPGPGASYTFAYENTFFINIDVYGTAPSELIGWLTQVALPTAALSGAEHKFLFQHEPWFGKARSGILAADPATELELLTGIAQAGVSTIFVGHDHQYSRSVALDPSGDVLLNHIVTGSNAEKYYRLEEAPGPNEGQGIQINDRVGYSIVEIDGPLVSFTHYDSFAPSPLDTEPWTPEWTVADRFTFASNGDQFFVEADASFAGLGSTSPNGTVATILDGINETYETLTTDPDPGETPQTFTLGQIVNFAWIDATDETLSDILVLNGLADEANGIAADAYTLQLSYDDTNVSDETALIIAFLDEATGQWIPAIDGNLGDADSAAAYTIDTDANTISVTLDHNAPGTRFAVVPEPATALLALTGLAALARRR</sequence>
<name>A0A518BTA8_9BACT</name>
<dbReference type="KEGG" id="mcad:Pan265_00300"/>
<dbReference type="InterPro" id="IPR004843">
    <property type="entry name" value="Calcineurin-like_PHP"/>
</dbReference>
<dbReference type="Pfam" id="PF00149">
    <property type="entry name" value="Metallophos"/>
    <property type="match status" value="1"/>
</dbReference>
<keyword evidence="1" id="KW-0732">Signal</keyword>
<dbReference type="SUPFAM" id="SSF56300">
    <property type="entry name" value="Metallo-dependent phosphatases"/>
    <property type="match status" value="1"/>
</dbReference>
<evidence type="ECO:0000259" key="2">
    <source>
        <dbReference type="Pfam" id="PF00149"/>
    </source>
</evidence>
<dbReference type="AlphaFoldDB" id="A0A518BTA8"/>
<dbReference type="OrthoDB" id="9809781at2"/>
<feature type="domain" description="Calcineurin-like phosphoesterase" evidence="2">
    <location>
        <begin position="28"/>
        <end position="236"/>
    </location>
</feature>
<organism evidence="3 4">
    <name type="scientific">Mucisphaera calidilacus</name>
    <dbReference type="NCBI Taxonomy" id="2527982"/>
    <lineage>
        <taxon>Bacteria</taxon>
        <taxon>Pseudomonadati</taxon>
        <taxon>Planctomycetota</taxon>
        <taxon>Phycisphaerae</taxon>
        <taxon>Phycisphaerales</taxon>
        <taxon>Phycisphaeraceae</taxon>
        <taxon>Mucisphaera</taxon>
    </lineage>
</organism>
<proteinExistence type="predicted"/>
<dbReference type="InterPro" id="IPR029052">
    <property type="entry name" value="Metallo-depent_PP-like"/>
</dbReference>
<feature type="signal peptide" evidence="1">
    <location>
        <begin position="1"/>
        <end position="23"/>
    </location>
</feature>
<feature type="chain" id="PRO_5021971167" evidence="1">
    <location>
        <begin position="24"/>
        <end position="509"/>
    </location>
</feature>
<reference evidence="3 4" key="1">
    <citation type="submission" date="2019-02" db="EMBL/GenBank/DDBJ databases">
        <title>Deep-cultivation of Planctomycetes and their phenomic and genomic characterization uncovers novel biology.</title>
        <authorList>
            <person name="Wiegand S."/>
            <person name="Jogler M."/>
            <person name="Boedeker C."/>
            <person name="Pinto D."/>
            <person name="Vollmers J."/>
            <person name="Rivas-Marin E."/>
            <person name="Kohn T."/>
            <person name="Peeters S.H."/>
            <person name="Heuer A."/>
            <person name="Rast P."/>
            <person name="Oberbeckmann S."/>
            <person name="Bunk B."/>
            <person name="Jeske O."/>
            <person name="Meyerdierks A."/>
            <person name="Storesund J.E."/>
            <person name="Kallscheuer N."/>
            <person name="Luecker S."/>
            <person name="Lage O.M."/>
            <person name="Pohl T."/>
            <person name="Merkel B.J."/>
            <person name="Hornburger P."/>
            <person name="Mueller R.-W."/>
            <person name="Bruemmer F."/>
            <person name="Labrenz M."/>
            <person name="Spormann A.M."/>
            <person name="Op den Camp H."/>
            <person name="Overmann J."/>
            <person name="Amann R."/>
            <person name="Jetten M.S.M."/>
            <person name="Mascher T."/>
            <person name="Medema M.H."/>
            <person name="Devos D.P."/>
            <person name="Kaster A.-K."/>
            <person name="Ovreas L."/>
            <person name="Rohde M."/>
            <person name="Galperin M.Y."/>
            <person name="Jogler C."/>
        </authorList>
    </citation>
    <scope>NUCLEOTIDE SEQUENCE [LARGE SCALE GENOMIC DNA]</scope>
    <source>
        <strain evidence="3 4">Pan265</strain>
    </source>
</reference>
<dbReference type="GO" id="GO:0016787">
    <property type="term" value="F:hydrolase activity"/>
    <property type="evidence" value="ECO:0007669"/>
    <property type="project" value="InterPro"/>
</dbReference>
<dbReference type="Proteomes" id="UP000320386">
    <property type="component" value="Chromosome"/>
</dbReference>
<accession>A0A518BTA8</accession>
<dbReference type="PANTHER" id="PTHR43143:SF6">
    <property type="entry name" value="BLL3016 PROTEIN"/>
    <property type="match status" value="1"/>
</dbReference>
<dbReference type="Gene3D" id="3.60.21.10">
    <property type="match status" value="1"/>
</dbReference>
<evidence type="ECO:0000313" key="4">
    <source>
        <dbReference type="Proteomes" id="UP000320386"/>
    </source>
</evidence>
<keyword evidence="4" id="KW-1185">Reference proteome</keyword>
<dbReference type="EMBL" id="CP036280">
    <property type="protein sequence ID" value="QDU70208.1"/>
    <property type="molecule type" value="Genomic_DNA"/>
</dbReference>
<evidence type="ECO:0000313" key="3">
    <source>
        <dbReference type="EMBL" id="QDU70208.1"/>
    </source>
</evidence>
<evidence type="ECO:0000256" key="1">
    <source>
        <dbReference type="SAM" id="SignalP"/>
    </source>
</evidence>
<dbReference type="InterPro" id="IPR051918">
    <property type="entry name" value="STPP_CPPED1"/>
</dbReference>
<protein>
    <submittedName>
        <fullName evidence="3">Calcineurin-like phosphoesterase</fullName>
    </submittedName>
</protein>
<gene>
    <name evidence="3" type="ORF">Pan265_00300</name>
</gene>
<dbReference type="PANTHER" id="PTHR43143">
    <property type="entry name" value="METALLOPHOSPHOESTERASE, CALCINEURIN SUPERFAMILY"/>
    <property type="match status" value="1"/>
</dbReference>